<dbReference type="RefSeq" id="XP_002911585.1">
    <property type="nucleotide sequence ID" value="XM_002911539.1"/>
</dbReference>
<protein>
    <recommendedName>
        <fullName evidence="2">F-box domain-containing protein</fullName>
    </recommendedName>
</protein>
<keyword evidence="4" id="KW-1185">Reference proteome</keyword>
<dbReference type="Pfam" id="PF13013">
    <property type="entry name" value="F-box-like_2"/>
    <property type="match status" value="1"/>
</dbReference>
<name>D6RLJ9_COPC7</name>
<evidence type="ECO:0000313" key="4">
    <source>
        <dbReference type="Proteomes" id="UP000001861"/>
    </source>
</evidence>
<dbReference type="AlphaFoldDB" id="D6RLJ9"/>
<dbReference type="OMA" id="HISRCLP"/>
<dbReference type="GeneID" id="9378963"/>
<dbReference type="InParanoid" id="D6RLJ9"/>
<sequence>MAKLWPRKEGLKDITRPRPTPHVYLQIYERDEQDAIDDLIAQVLPGAPKGSSDHYLRGAETCRHILLLRRMRFLRIYKGFVEGDLDLSGRHPGRWEEYIGEFEEFMRDFSALAPVIQPVETIHTTSSGQEIPIVSYGILREGMDAYRSFAMRWDIEEANAFLNLSQIILVYKLWERKLEPKFQRLNFLDLPGDVLDLILEECAREDLFSLSMTCKAMDWVKVHCLREMTFILGKEDMEPIAIDFASPAIPQLLPHLIKSRDKCVERIRDKRNSPHECHLIRKLWIDLSWNSRFISPGFLVVSQGFHPIDEAVQKPIFEPIYEEVRRLLEPTVTPRLSSLSLTLVRLHLKDVRTICQIETLQSMSLFYCSFTSEVITSLMEGTETFVCNVKNLHLKFNDHLDLGDTLWHALCFCPVVRNLSLLDGGFSMFEDQVNFPEEPLWSKFQCIHTLERLSLTGLHIPHGHRFIRWVLTRRGSPSIDANGDPNHQLNLTHFKISNARNIPDQVMYYFIWLLRSDKIKAFTLDAVESVSAGPYLIERLAEYYPNVESLKVTMRASDRQRVLKPAVWPGELWEYAEVFEDFRALRHFGWNHVVPMSAPTPAPLLHFERLAEDGGEGEEDGPEGGSGKEAKGKESKWRCTEDELFFDDYHLTAAAFAASCPTLKTFVSNDLRTSPICEVVRDWKGRPVRMEGVPIRCLRSRTGREDLMEDDLDYDCRLQMWPDILE</sequence>
<dbReference type="eggNOG" id="ENOG502SQ6A">
    <property type="taxonomic scope" value="Eukaryota"/>
</dbReference>
<dbReference type="KEGG" id="cci:CC1G_14118"/>
<accession>D6RLJ9</accession>
<dbReference type="OrthoDB" id="3258311at2759"/>
<dbReference type="Proteomes" id="UP000001861">
    <property type="component" value="Unassembled WGS sequence"/>
</dbReference>
<organism evidence="3 4">
    <name type="scientific">Coprinopsis cinerea (strain Okayama-7 / 130 / ATCC MYA-4618 / FGSC 9003)</name>
    <name type="common">Inky cap fungus</name>
    <name type="synonym">Hormographiella aspergillata</name>
    <dbReference type="NCBI Taxonomy" id="240176"/>
    <lineage>
        <taxon>Eukaryota</taxon>
        <taxon>Fungi</taxon>
        <taxon>Dikarya</taxon>
        <taxon>Basidiomycota</taxon>
        <taxon>Agaricomycotina</taxon>
        <taxon>Agaricomycetes</taxon>
        <taxon>Agaricomycetidae</taxon>
        <taxon>Agaricales</taxon>
        <taxon>Agaricineae</taxon>
        <taxon>Psathyrellaceae</taxon>
        <taxon>Coprinopsis</taxon>
    </lineage>
</organism>
<dbReference type="PROSITE" id="PS50181">
    <property type="entry name" value="FBOX"/>
    <property type="match status" value="1"/>
</dbReference>
<evidence type="ECO:0000259" key="2">
    <source>
        <dbReference type="PROSITE" id="PS50181"/>
    </source>
</evidence>
<evidence type="ECO:0000256" key="1">
    <source>
        <dbReference type="SAM" id="MobiDB-lite"/>
    </source>
</evidence>
<dbReference type="SUPFAM" id="SSF52047">
    <property type="entry name" value="RNI-like"/>
    <property type="match status" value="1"/>
</dbReference>
<feature type="domain" description="F-box" evidence="2">
    <location>
        <begin position="184"/>
        <end position="215"/>
    </location>
</feature>
<feature type="region of interest" description="Disordered" evidence="1">
    <location>
        <begin position="613"/>
        <end position="634"/>
    </location>
</feature>
<gene>
    <name evidence="3" type="ORF">CC1G_14118</name>
</gene>
<dbReference type="InterPro" id="IPR032675">
    <property type="entry name" value="LRR_dom_sf"/>
</dbReference>
<comment type="caution">
    <text evidence="3">The sequence shown here is derived from an EMBL/GenBank/DDBJ whole genome shotgun (WGS) entry which is preliminary data.</text>
</comment>
<dbReference type="HOGENOM" id="CLU_024464_0_0_1"/>
<dbReference type="InterPro" id="IPR001810">
    <property type="entry name" value="F-box_dom"/>
</dbReference>
<dbReference type="VEuPathDB" id="FungiDB:CC1G_14118"/>
<reference evidence="3 4" key="1">
    <citation type="journal article" date="2010" name="Proc. Natl. Acad. Sci. U.S.A.">
        <title>Insights into evolution of multicellular fungi from the assembled chromosomes of the mushroom Coprinopsis cinerea (Coprinus cinereus).</title>
        <authorList>
            <person name="Stajich J.E."/>
            <person name="Wilke S.K."/>
            <person name="Ahren D."/>
            <person name="Au C.H."/>
            <person name="Birren B.W."/>
            <person name="Borodovsky M."/>
            <person name="Burns C."/>
            <person name="Canback B."/>
            <person name="Casselton L.A."/>
            <person name="Cheng C.K."/>
            <person name="Deng J."/>
            <person name="Dietrich F.S."/>
            <person name="Fargo D.C."/>
            <person name="Farman M.L."/>
            <person name="Gathman A.C."/>
            <person name="Goldberg J."/>
            <person name="Guigo R."/>
            <person name="Hoegger P.J."/>
            <person name="Hooker J.B."/>
            <person name="Huggins A."/>
            <person name="James T.Y."/>
            <person name="Kamada T."/>
            <person name="Kilaru S."/>
            <person name="Kodira C."/>
            <person name="Kues U."/>
            <person name="Kupfer D."/>
            <person name="Kwan H.S."/>
            <person name="Lomsadze A."/>
            <person name="Li W."/>
            <person name="Lilly W.W."/>
            <person name="Ma L.J."/>
            <person name="Mackey A.J."/>
            <person name="Manning G."/>
            <person name="Martin F."/>
            <person name="Muraguchi H."/>
            <person name="Natvig D.O."/>
            <person name="Palmerini H."/>
            <person name="Ramesh M.A."/>
            <person name="Rehmeyer C.J."/>
            <person name="Roe B.A."/>
            <person name="Shenoy N."/>
            <person name="Stanke M."/>
            <person name="Ter-Hovhannisyan V."/>
            <person name="Tunlid A."/>
            <person name="Velagapudi R."/>
            <person name="Vision T.J."/>
            <person name="Zeng Q."/>
            <person name="Zolan M.E."/>
            <person name="Pukkila P.J."/>
        </authorList>
    </citation>
    <scope>NUCLEOTIDE SEQUENCE [LARGE SCALE GENOMIC DNA]</scope>
    <source>
        <strain evidence="4">Okayama-7 / 130 / ATCC MYA-4618 / FGSC 9003</strain>
    </source>
</reference>
<proteinExistence type="predicted"/>
<dbReference type="Gene3D" id="3.80.10.10">
    <property type="entry name" value="Ribonuclease Inhibitor"/>
    <property type="match status" value="1"/>
</dbReference>
<evidence type="ECO:0000313" key="3">
    <source>
        <dbReference type="EMBL" id="EFI28091.1"/>
    </source>
</evidence>
<feature type="compositionally biased region" description="Acidic residues" evidence="1">
    <location>
        <begin position="613"/>
        <end position="622"/>
    </location>
</feature>
<dbReference type="EMBL" id="AACS02000003">
    <property type="protein sequence ID" value="EFI28091.1"/>
    <property type="molecule type" value="Genomic_DNA"/>
</dbReference>